<dbReference type="RefSeq" id="XP_003675593.1">
    <property type="nucleotide sequence ID" value="XM_003675545.1"/>
</dbReference>
<dbReference type="KEGG" id="ncs:NCAS_0C02370"/>
<dbReference type="GO" id="GO:0042144">
    <property type="term" value="P:vacuole fusion, non-autophagic"/>
    <property type="evidence" value="ECO:0007669"/>
    <property type="project" value="EnsemblFungi"/>
</dbReference>
<evidence type="ECO:0000259" key="3">
    <source>
        <dbReference type="Pfam" id="PF04840"/>
    </source>
</evidence>
<dbReference type="EMBL" id="HE576754">
    <property type="protein sequence ID" value="CCC69227.1"/>
    <property type="molecule type" value="Genomic_DNA"/>
</dbReference>
<dbReference type="AlphaFoldDB" id="G0VCL7"/>
<proteinExistence type="inferred from homology"/>
<dbReference type="GeneID" id="96902810"/>
<dbReference type="InterPro" id="IPR038132">
    <property type="entry name" value="Vps16_C_sf"/>
</dbReference>
<dbReference type="GO" id="GO:0005829">
    <property type="term" value="C:cytosol"/>
    <property type="evidence" value="ECO:0007669"/>
    <property type="project" value="GOC"/>
</dbReference>
<dbReference type="GO" id="GO:0033263">
    <property type="term" value="C:CORVET complex"/>
    <property type="evidence" value="ECO:0007669"/>
    <property type="project" value="EnsemblFungi"/>
</dbReference>
<dbReference type="PIRSF" id="PIRSF007949">
    <property type="entry name" value="VPS16"/>
    <property type="match status" value="1"/>
</dbReference>
<dbReference type="PANTHER" id="PTHR12811">
    <property type="entry name" value="VACUOLAR PROTEIN SORTING VPS16"/>
    <property type="match status" value="1"/>
</dbReference>
<dbReference type="Pfam" id="PF04840">
    <property type="entry name" value="Vps16_C"/>
    <property type="match status" value="1"/>
</dbReference>
<dbReference type="OMA" id="YVTFWYP"/>
<dbReference type="GO" id="GO:0006623">
    <property type="term" value="P:protein targeting to vacuole"/>
    <property type="evidence" value="ECO:0007669"/>
    <property type="project" value="EnsemblFungi"/>
</dbReference>
<reference key="2">
    <citation type="submission" date="2011-08" db="EMBL/GenBank/DDBJ databases">
        <title>Genome sequence of Naumovozyma castellii.</title>
        <authorList>
            <person name="Gordon J.L."/>
            <person name="Armisen D."/>
            <person name="Proux-Wera E."/>
            <person name="OhEigeartaigh S.S."/>
            <person name="Byrne K.P."/>
            <person name="Wolfe K.H."/>
        </authorList>
    </citation>
    <scope>NUCLEOTIDE SEQUENCE</scope>
    <source>
        <strain>Type strain:CBS 4309</strain>
    </source>
</reference>
<keyword evidence="6" id="KW-1185">Reference proteome</keyword>
<dbReference type="GO" id="GO:0000329">
    <property type="term" value="C:fungal-type vacuole membrane"/>
    <property type="evidence" value="ECO:0007669"/>
    <property type="project" value="EnsemblFungi"/>
</dbReference>
<comment type="similarity">
    <text evidence="1 2">Belongs to the VPS16 family.</text>
</comment>
<keyword evidence="2" id="KW-0653">Protein transport</keyword>
<dbReference type="InterPro" id="IPR006925">
    <property type="entry name" value="Vps16_C"/>
</dbReference>
<protein>
    <recommendedName>
        <fullName evidence="2">Probable vacuolar protein sorting-associated protein 16 homolog</fullName>
    </recommendedName>
</protein>
<evidence type="ECO:0000256" key="1">
    <source>
        <dbReference type="ARBA" id="ARBA00009250"/>
    </source>
</evidence>
<dbReference type="InterPro" id="IPR006926">
    <property type="entry name" value="Vps16_N"/>
</dbReference>
<keyword evidence="2" id="KW-0813">Transport</keyword>
<dbReference type="OrthoDB" id="1792at2759"/>
<feature type="domain" description="Vps16 N-terminal" evidence="4">
    <location>
        <begin position="8"/>
        <end position="383"/>
    </location>
</feature>
<dbReference type="InterPro" id="IPR016534">
    <property type="entry name" value="VPS16"/>
</dbReference>
<dbReference type="GO" id="GO:0003779">
    <property type="term" value="F:actin binding"/>
    <property type="evidence" value="ECO:0007669"/>
    <property type="project" value="TreeGrafter"/>
</dbReference>
<dbReference type="Proteomes" id="UP000001640">
    <property type="component" value="Chromosome 3"/>
</dbReference>
<evidence type="ECO:0000259" key="4">
    <source>
        <dbReference type="Pfam" id="PF04841"/>
    </source>
</evidence>
<comment type="function">
    <text evidence="2">Essential for vacuolar protein sorting. Required for vacuole biogenesis, stability and to maintain vacuole morphology.</text>
</comment>
<accession>G0VCL7</accession>
<dbReference type="GO" id="GO:0030897">
    <property type="term" value="C:HOPS complex"/>
    <property type="evidence" value="ECO:0007669"/>
    <property type="project" value="EnsemblFungi"/>
</dbReference>
<dbReference type="GO" id="GO:0035542">
    <property type="term" value="P:regulation of SNARE complex assembly"/>
    <property type="evidence" value="ECO:0007669"/>
    <property type="project" value="EnsemblFungi"/>
</dbReference>
<reference evidence="5 6" key="1">
    <citation type="journal article" date="2011" name="Proc. Natl. Acad. Sci. U.S.A.">
        <title>Evolutionary erosion of yeast sex chromosomes by mating-type switching accidents.</title>
        <authorList>
            <person name="Gordon J.L."/>
            <person name="Armisen D."/>
            <person name="Proux-Wera E."/>
            <person name="Oheigeartaigh S.S."/>
            <person name="Byrne K.P."/>
            <person name="Wolfe K.H."/>
        </authorList>
    </citation>
    <scope>NUCLEOTIDE SEQUENCE [LARGE SCALE GENOMIC DNA]</scope>
    <source>
        <strain evidence="6">ATCC 76901 / BCRC 22586 / CBS 4309 / NBRC 1992 / NRRL Y-12630</strain>
    </source>
</reference>
<organism evidence="5 6">
    <name type="scientific">Naumovozyma castellii</name>
    <name type="common">Yeast</name>
    <name type="synonym">Saccharomyces castellii</name>
    <dbReference type="NCBI Taxonomy" id="27288"/>
    <lineage>
        <taxon>Eukaryota</taxon>
        <taxon>Fungi</taxon>
        <taxon>Dikarya</taxon>
        <taxon>Ascomycota</taxon>
        <taxon>Saccharomycotina</taxon>
        <taxon>Saccharomycetes</taxon>
        <taxon>Saccharomycetales</taxon>
        <taxon>Saccharomycetaceae</taxon>
        <taxon>Naumovozyma</taxon>
    </lineage>
</organism>
<evidence type="ECO:0000256" key="2">
    <source>
        <dbReference type="PIRNR" id="PIRNR007949"/>
    </source>
</evidence>
<dbReference type="Gene3D" id="1.10.150.780">
    <property type="entry name" value="Vps16, C-terminal region"/>
    <property type="match status" value="1"/>
</dbReference>
<dbReference type="GO" id="GO:0032889">
    <property type="term" value="P:regulation of vacuole fusion, non-autophagic"/>
    <property type="evidence" value="ECO:0007669"/>
    <property type="project" value="EnsemblFungi"/>
</dbReference>
<evidence type="ECO:0000313" key="6">
    <source>
        <dbReference type="Proteomes" id="UP000001640"/>
    </source>
</evidence>
<feature type="domain" description="Vps16 C-terminal" evidence="3">
    <location>
        <begin position="487"/>
        <end position="797"/>
    </location>
</feature>
<name>G0VCL7_NAUCA</name>
<dbReference type="eggNOG" id="KOG2280">
    <property type="taxonomic scope" value="Eukaryota"/>
</dbReference>
<dbReference type="GO" id="GO:0006895">
    <property type="term" value="P:Golgi to endosome transport"/>
    <property type="evidence" value="ECO:0007669"/>
    <property type="project" value="EnsemblFungi"/>
</dbReference>
<dbReference type="GO" id="GO:0035091">
    <property type="term" value="F:phosphatidylinositol binding"/>
    <property type="evidence" value="ECO:0007669"/>
    <property type="project" value="EnsemblFungi"/>
</dbReference>
<dbReference type="InParanoid" id="G0VCL7"/>
<dbReference type="GO" id="GO:0031901">
    <property type="term" value="C:early endosome membrane"/>
    <property type="evidence" value="ECO:0007669"/>
    <property type="project" value="EnsemblFungi"/>
</dbReference>
<dbReference type="PANTHER" id="PTHR12811:SF0">
    <property type="entry name" value="VACUOLAR PROTEIN SORTING-ASSOCIATED PROTEIN 16 HOMOLOG"/>
    <property type="match status" value="1"/>
</dbReference>
<evidence type="ECO:0000313" key="5">
    <source>
        <dbReference type="EMBL" id="CCC69227.1"/>
    </source>
</evidence>
<dbReference type="Pfam" id="PF04841">
    <property type="entry name" value="Vps16_N"/>
    <property type="match status" value="1"/>
</dbReference>
<dbReference type="STRING" id="1064592.G0VCL7"/>
<sequence>MQDKLKNPSLNWERLSNIFYRSRKLCELDWTGGKNDFSTKFATSTTLIAIMGEDTLSVYSYLGALIGQVGSENLENVIKFEFDNETEKLVIVCQDAIKVIENWLPLEVKSLPVPEEIRDRDIIWDYKQGIVILKDSKDIYSVRSGNFEKIISNNGQFRLLTKDSWDCNEKMVVLLDMDNVYHFDLLTNDLENAIPNSQWHRITISSKSFVCLYNLKDEKIQVYKDPQRTLLEHTMDKSPIDIKWCGNDTIVTSFEDEIRLLGPDGSYATFWYPFEIVDLRTEVDGVKVITTNGIFFISRVESSTENIFRIGSTEPGAILLDSWKLLKEHAPRALENLKSFDLKKGVLDCIHASINEWDIRLQKILLNAASFGKSSLAYKSFDANELVKGCELVKLLNSLRKMGIFITRKQYEIITLRGLIQRLIRAHKYYECFQICRLENSFEFFQEIFLNWAITKIKLSSNFEDSELLTTIERQIIELPEKFHVPLAKIAHASFLEGRFQLARNLALLEKEPELKILELYKVDDNNLALTECLKAESPELTISLLFKLQEKLTPVQLIKLLILDMIDYSLYPYVQRNNYGFLFDFYRQIDKLIDLGQLMIKQAQQQDSIKTFVSPVEELYKKVSTDALIKQDTELLKRQDKLWNYQESLTNTFGISFTEYTLDETLSKLIEMQQERQVKDVVKNFKIGEFKFYHIKCRTLVAQRRFDDLMKFAMDKKSPIGYLPFYKRLRREGFIREAASYVSLMTGASYEKKKELLIDCKGYKELIQLAGKHKDIVGLKELYKMVPPNEPELKVMITDTINTL</sequence>
<gene>
    <name evidence="5" type="primary">NCAS0C02370</name>
    <name evidence="5" type="ordered locus">NCAS_0C02370</name>
</gene>
<dbReference type="HOGENOM" id="CLU_008909_1_0_1"/>
<dbReference type="GO" id="GO:0099022">
    <property type="term" value="P:vesicle tethering"/>
    <property type="evidence" value="ECO:0007669"/>
    <property type="project" value="EnsemblFungi"/>
</dbReference>
<dbReference type="GO" id="GO:0016197">
    <property type="term" value="P:endosomal transport"/>
    <property type="evidence" value="ECO:0007669"/>
    <property type="project" value="TreeGrafter"/>
</dbReference>
<dbReference type="GO" id="GO:0045324">
    <property type="term" value="P:late endosome to vacuole transport"/>
    <property type="evidence" value="ECO:0007669"/>
    <property type="project" value="EnsemblFungi"/>
</dbReference>
<dbReference type="FunCoup" id="G0VCL7">
    <property type="interactions" value="1136"/>
</dbReference>